<dbReference type="PANTHER" id="PTHR30086">
    <property type="entry name" value="ARGININE EXPORTER PROTEIN ARGO"/>
    <property type="match status" value="1"/>
</dbReference>
<dbReference type="GO" id="GO:0015171">
    <property type="term" value="F:amino acid transmembrane transporter activity"/>
    <property type="evidence" value="ECO:0007669"/>
    <property type="project" value="TreeGrafter"/>
</dbReference>
<dbReference type="GO" id="GO:0005886">
    <property type="term" value="C:plasma membrane"/>
    <property type="evidence" value="ECO:0007669"/>
    <property type="project" value="UniProtKB-SubCell"/>
</dbReference>
<dbReference type="Proteomes" id="UP000216207">
    <property type="component" value="Unassembled WGS sequence"/>
</dbReference>
<evidence type="ECO:0000313" key="8">
    <source>
        <dbReference type="Proteomes" id="UP000216207"/>
    </source>
</evidence>
<feature type="transmembrane region" description="Helical" evidence="6">
    <location>
        <begin position="112"/>
        <end position="135"/>
    </location>
</feature>
<evidence type="ECO:0000256" key="6">
    <source>
        <dbReference type="SAM" id="Phobius"/>
    </source>
</evidence>
<feature type="transmembrane region" description="Helical" evidence="6">
    <location>
        <begin position="180"/>
        <end position="201"/>
    </location>
</feature>
<proteinExistence type="predicted"/>
<evidence type="ECO:0000256" key="3">
    <source>
        <dbReference type="ARBA" id="ARBA00022692"/>
    </source>
</evidence>
<reference evidence="7 8" key="1">
    <citation type="submission" date="2017-07" db="EMBL/GenBank/DDBJ databases">
        <title>Isolation and whole genome analysis of endospore-forming bacteria from heroin.</title>
        <authorList>
            <person name="Kalinowski J."/>
            <person name="Ahrens B."/>
            <person name="Al-Dilaimi A."/>
            <person name="Winkler A."/>
            <person name="Wibberg D."/>
            <person name="Schleenbecker U."/>
            <person name="Ruckert C."/>
            <person name="Wolfel R."/>
            <person name="Grass G."/>
        </authorList>
    </citation>
    <scope>NUCLEOTIDE SEQUENCE [LARGE SCALE GENOMIC DNA]</scope>
    <source>
        <strain evidence="7 8">7539</strain>
    </source>
</reference>
<feature type="transmembrane region" description="Helical" evidence="6">
    <location>
        <begin position="38"/>
        <end position="59"/>
    </location>
</feature>
<keyword evidence="5 6" id="KW-0472">Membrane</keyword>
<dbReference type="EMBL" id="NPCC01000056">
    <property type="protein sequence ID" value="PAE86668.1"/>
    <property type="molecule type" value="Genomic_DNA"/>
</dbReference>
<feature type="transmembrane region" description="Helical" evidence="6">
    <location>
        <begin position="147"/>
        <end position="168"/>
    </location>
</feature>
<keyword evidence="3 6" id="KW-0812">Transmembrane</keyword>
<dbReference type="InterPro" id="IPR001123">
    <property type="entry name" value="LeuE-type"/>
</dbReference>
<comment type="caution">
    <text evidence="7">The sequence shown here is derived from an EMBL/GenBank/DDBJ whole genome shotgun (WGS) entry which is preliminary data.</text>
</comment>
<protein>
    <submittedName>
        <fullName evidence="7">Amino acid transporter</fullName>
    </submittedName>
</protein>
<keyword evidence="2" id="KW-1003">Cell membrane</keyword>
<name>A0A268NTE6_SHOCL</name>
<evidence type="ECO:0000256" key="4">
    <source>
        <dbReference type="ARBA" id="ARBA00022989"/>
    </source>
</evidence>
<organism evidence="7 8">
    <name type="scientific">Shouchella clausii</name>
    <name type="common">Alkalihalobacillus clausii</name>
    <dbReference type="NCBI Taxonomy" id="79880"/>
    <lineage>
        <taxon>Bacteria</taxon>
        <taxon>Bacillati</taxon>
        <taxon>Bacillota</taxon>
        <taxon>Bacilli</taxon>
        <taxon>Bacillales</taxon>
        <taxon>Bacillaceae</taxon>
        <taxon>Shouchella</taxon>
    </lineage>
</organism>
<dbReference type="AlphaFoldDB" id="A0A268NTE6"/>
<evidence type="ECO:0000256" key="2">
    <source>
        <dbReference type="ARBA" id="ARBA00022475"/>
    </source>
</evidence>
<evidence type="ECO:0000256" key="1">
    <source>
        <dbReference type="ARBA" id="ARBA00004651"/>
    </source>
</evidence>
<accession>A0A268NTE6</accession>
<gene>
    <name evidence="7" type="ORF">CHH72_22215</name>
</gene>
<feature type="transmembrane region" description="Helical" evidence="6">
    <location>
        <begin position="66"/>
        <end position="84"/>
    </location>
</feature>
<evidence type="ECO:0000256" key="5">
    <source>
        <dbReference type="ARBA" id="ARBA00023136"/>
    </source>
</evidence>
<dbReference type="Pfam" id="PF01810">
    <property type="entry name" value="LysE"/>
    <property type="match status" value="1"/>
</dbReference>
<comment type="subcellular location">
    <subcellularLocation>
        <location evidence="1">Cell membrane</location>
        <topology evidence="1">Multi-pass membrane protein</topology>
    </subcellularLocation>
</comment>
<evidence type="ECO:0000313" key="7">
    <source>
        <dbReference type="EMBL" id="PAE86668.1"/>
    </source>
</evidence>
<dbReference type="PANTHER" id="PTHR30086:SF6">
    <property type="entry name" value="AMINO ACID EFFLUX PROTEIN YCGF-RELATED"/>
    <property type="match status" value="1"/>
</dbReference>
<keyword evidence="4 6" id="KW-1133">Transmembrane helix</keyword>
<sequence>MVFLSYIMLGISLAAPIGPVNAAQVEKGIKGGFMNSWAVGLGAMAADALYMFAVFLGVSRFLEYEVVTVFLWLFGCFVLIYTGFESIMKVKKEAQMGLGVRSNESPRQSFQIGFLISISNPLTILFWLGIYGSVLAKTIAEYEMATVWLYSAAIFIGIAAWDFTMAVLSSTARAFMNEKALIAISAFSGVCLIGFGVYFGYHGIALLLG</sequence>